<accession>A0A9D2G3A5</accession>
<dbReference type="Gene3D" id="1.10.560.10">
    <property type="entry name" value="GroEL-like equatorial domain"/>
    <property type="match status" value="1"/>
</dbReference>
<evidence type="ECO:0008006" key="4">
    <source>
        <dbReference type="Google" id="ProtNLM"/>
    </source>
</evidence>
<reference evidence="2" key="2">
    <citation type="submission" date="2021-04" db="EMBL/GenBank/DDBJ databases">
        <authorList>
            <person name="Gilroy R."/>
        </authorList>
    </citation>
    <scope>NUCLEOTIDE SEQUENCE</scope>
    <source>
        <strain evidence="2">CHK169-4300</strain>
    </source>
</reference>
<sequence length="57" mass="6052">MKERILRIEDALNSTRAALQNAGSIASMLLTTEAVVADIPEEENIGDMGMGGMPGMM</sequence>
<dbReference type="EMBL" id="DXAZ01000124">
    <property type="protein sequence ID" value="HIZ71627.1"/>
    <property type="molecule type" value="Genomic_DNA"/>
</dbReference>
<comment type="similarity">
    <text evidence="1">Belongs to the chaperonin (HSP60) family.</text>
</comment>
<organism evidence="2 3">
    <name type="scientific">Candidatus Atopostipes pullistercoris</name>
    <dbReference type="NCBI Taxonomy" id="2838467"/>
    <lineage>
        <taxon>Bacteria</taxon>
        <taxon>Bacillati</taxon>
        <taxon>Bacillota</taxon>
        <taxon>Bacilli</taxon>
        <taxon>Lactobacillales</taxon>
        <taxon>Carnobacteriaceae</taxon>
        <taxon>Atopostipes</taxon>
    </lineage>
</organism>
<gene>
    <name evidence="2" type="ORF">H9808_07700</name>
</gene>
<dbReference type="AlphaFoldDB" id="A0A9D2G3A5"/>
<comment type="caution">
    <text evidence="2">The sequence shown here is derived from an EMBL/GenBank/DDBJ whole genome shotgun (WGS) entry which is preliminary data.</text>
</comment>
<reference evidence="2" key="1">
    <citation type="journal article" date="2021" name="PeerJ">
        <title>Extensive microbial diversity within the chicken gut microbiome revealed by metagenomics and culture.</title>
        <authorList>
            <person name="Gilroy R."/>
            <person name="Ravi A."/>
            <person name="Getino M."/>
            <person name="Pursley I."/>
            <person name="Horton D.L."/>
            <person name="Alikhan N.F."/>
            <person name="Baker D."/>
            <person name="Gharbi K."/>
            <person name="Hall N."/>
            <person name="Watson M."/>
            <person name="Adriaenssens E.M."/>
            <person name="Foster-Nyarko E."/>
            <person name="Jarju S."/>
            <person name="Secka A."/>
            <person name="Antonio M."/>
            <person name="Oren A."/>
            <person name="Chaudhuri R.R."/>
            <person name="La Ragione R."/>
            <person name="Hildebrand F."/>
            <person name="Pallen M.J."/>
        </authorList>
    </citation>
    <scope>NUCLEOTIDE SEQUENCE</scope>
    <source>
        <strain evidence="2">CHK169-4300</strain>
    </source>
</reference>
<dbReference type="Proteomes" id="UP000824106">
    <property type="component" value="Unassembled WGS sequence"/>
</dbReference>
<evidence type="ECO:0000313" key="3">
    <source>
        <dbReference type="Proteomes" id="UP000824106"/>
    </source>
</evidence>
<evidence type="ECO:0000313" key="2">
    <source>
        <dbReference type="EMBL" id="HIZ71627.1"/>
    </source>
</evidence>
<name>A0A9D2G3A5_9LACT</name>
<proteinExistence type="inferred from homology"/>
<dbReference type="InterPro" id="IPR027413">
    <property type="entry name" value="GROEL-like_equatorial_sf"/>
</dbReference>
<protein>
    <recommendedName>
        <fullName evidence="4">Molecular chaperone GroEL</fullName>
    </recommendedName>
</protein>
<evidence type="ECO:0000256" key="1">
    <source>
        <dbReference type="ARBA" id="ARBA00006607"/>
    </source>
</evidence>